<proteinExistence type="inferred from homology"/>
<feature type="compositionally biased region" description="Basic and acidic residues" evidence="4">
    <location>
        <begin position="508"/>
        <end position="529"/>
    </location>
</feature>
<feature type="domain" description="SHSP" evidence="5">
    <location>
        <begin position="317"/>
        <end position="441"/>
    </location>
</feature>
<dbReference type="InterPro" id="IPR002068">
    <property type="entry name" value="A-crystallin/Hsp20_dom"/>
</dbReference>
<evidence type="ECO:0000313" key="6">
    <source>
        <dbReference type="EMBL" id="KAJ9632892.1"/>
    </source>
</evidence>
<feature type="compositionally biased region" description="Low complexity" evidence="4">
    <location>
        <begin position="148"/>
        <end position="160"/>
    </location>
</feature>
<feature type="compositionally biased region" description="Basic and acidic residues" evidence="4">
    <location>
        <begin position="545"/>
        <end position="560"/>
    </location>
</feature>
<reference evidence="6" key="1">
    <citation type="submission" date="2022-10" db="EMBL/GenBank/DDBJ databases">
        <title>Culturing micro-colonial fungi from biological soil crusts in the Mojave desert and describing Neophaeococcomyces mojavensis, and introducing the new genera and species Taxawa tesnikishii.</title>
        <authorList>
            <person name="Kurbessoian T."/>
            <person name="Stajich J.E."/>
        </authorList>
    </citation>
    <scope>NUCLEOTIDE SEQUENCE</scope>
    <source>
        <strain evidence="6">TK_35</strain>
    </source>
</reference>
<dbReference type="InterPro" id="IPR031107">
    <property type="entry name" value="Small_HSP"/>
</dbReference>
<evidence type="ECO:0000313" key="7">
    <source>
        <dbReference type="Proteomes" id="UP001172681"/>
    </source>
</evidence>
<keyword evidence="7" id="KW-1185">Reference proteome</keyword>
<feature type="compositionally biased region" description="Basic residues" evidence="4">
    <location>
        <begin position="243"/>
        <end position="269"/>
    </location>
</feature>
<evidence type="ECO:0000256" key="3">
    <source>
        <dbReference type="RuleBase" id="RU003616"/>
    </source>
</evidence>
<dbReference type="PANTHER" id="PTHR11527">
    <property type="entry name" value="HEAT-SHOCK PROTEIN 20 FAMILY MEMBER"/>
    <property type="match status" value="1"/>
</dbReference>
<protein>
    <recommendedName>
        <fullName evidence="5">SHSP domain-containing protein</fullName>
    </recommendedName>
</protein>
<evidence type="ECO:0000256" key="2">
    <source>
        <dbReference type="PROSITE-ProRule" id="PRU00285"/>
    </source>
</evidence>
<evidence type="ECO:0000256" key="1">
    <source>
        <dbReference type="ARBA" id="ARBA00023016"/>
    </source>
</evidence>
<feature type="compositionally biased region" description="Polar residues" evidence="4">
    <location>
        <begin position="105"/>
        <end position="116"/>
    </location>
</feature>
<dbReference type="EMBL" id="JAPDRN010000051">
    <property type="protein sequence ID" value="KAJ9632892.1"/>
    <property type="molecule type" value="Genomic_DNA"/>
</dbReference>
<comment type="caution">
    <text evidence="6">The sequence shown here is derived from an EMBL/GenBank/DDBJ whole genome shotgun (WGS) entry which is preliminary data.</text>
</comment>
<dbReference type="PROSITE" id="PS01031">
    <property type="entry name" value="SHSP"/>
    <property type="match status" value="1"/>
</dbReference>
<accession>A0AA38Y1K5</accession>
<feature type="compositionally biased region" description="Low complexity" evidence="4">
    <location>
        <begin position="168"/>
        <end position="198"/>
    </location>
</feature>
<dbReference type="InterPro" id="IPR008978">
    <property type="entry name" value="HSP20-like_chaperone"/>
</dbReference>
<feature type="region of interest" description="Disordered" evidence="4">
    <location>
        <begin position="26"/>
        <end position="201"/>
    </location>
</feature>
<feature type="compositionally biased region" description="Low complexity" evidence="4">
    <location>
        <begin position="55"/>
        <end position="68"/>
    </location>
</feature>
<dbReference type="SUPFAM" id="SSF49764">
    <property type="entry name" value="HSP20-like chaperones"/>
    <property type="match status" value="1"/>
</dbReference>
<feature type="compositionally biased region" description="Basic residues" evidence="4">
    <location>
        <begin position="122"/>
        <end position="147"/>
    </location>
</feature>
<evidence type="ECO:0000256" key="4">
    <source>
        <dbReference type="SAM" id="MobiDB-lite"/>
    </source>
</evidence>
<dbReference type="AlphaFoldDB" id="A0AA38Y1K5"/>
<feature type="compositionally biased region" description="Low complexity" evidence="4">
    <location>
        <begin position="495"/>
        <end position="506"/>
    </location>
</feature>
<organism evidence="6 7">
    <name type="scientific">Knufia peltigerae</name>
    <dbReference type="NCBI Taxonomy" id="1002370"/>
    <lineage>
        <taxon>Eukaryota</taxon>
        <taxon>Fungi</taxon>
        <taxon>Dikarya</taxon>
        <taxon>Ascomycota</taxon>
        <taxon>Pezizomycotina</taxon>
        <taxon>Eurotiomycetes</taxon>
        <taxon>Chaetothyriomycetidae</taxon>
        <taxon>Chaetothyriales</taxon>
        <taxon>Trichomeriaceae</taxon>
        <taxon>Knufia</taxon>
    </lineage>
</organism>
<name>A0AA38Y1K5_9EURO</name>
<evidence type="ECO:0000259" key="5">
    <source>
        <dbReference type="PROSITE" id="PS01031"/>
    </source>
</evidence>
<dbReference type="CDD" id="cd06464">
    <property type="entry name" value="ACD_sHsps-like"/>
    <property type="match status" value="1"/>
</dbReference>
<comment type="similarity">
    <text evidence="2 3">Belongs to the small heat shock protein (HSP20) family.</text>
</comment>
<gene>
    <name evidence="6" type="ORF">H2204_007459</name>
</gene>
<dbReference type="Gene3D" id="2.60.40.790">
    <property type="match status" value="1"/>
</dbReference>
<sequence>MPPIYYLNPPPNPFWDFVAGLEDHPFFAQRGQNVPPPARPQRPGGEQTRPPPDTASAAAAEASGNAKSKQADVNVEDPPEVDPSTVRSEQGMPFRGRGRFENAFQAENSNETNDNNGCPGRAKNRHGRPHHHHHHHRRHGKGRRRSRSSSSSSSSCSSSSDTDRNKDNNPNTNTNWTPFGGRWWRNRGPPGGPWRNGPTFGPPPFMAAGSRGPIPGYPGGPGGFMGMGMGMGRGMGGGPRGGRGGHHHHPHGPHPHGPHPHGPHPHGPHSRGGPLFDPHHGRTGGFDLNAFLNNLGERIGVDLSTAAEGLGLKSPQSGDTDFEPRTDIFETDNEYVMHLSLPGAKKTDLGVEYDGEHSALRITGVVHRPGVDEEMMTKLVVDGRKRETGVFEKNIRLGTPRDPAKVDVQGITAKMVDGVLVVRVPKVDKAFERKSVNVASSSPEIPVENPEDIYNNDNERDLLFDAEEQQGEDDQMMQDAYTDLPNSPPVQPYPAKASMSSSNNANGKRKEAEAERERSTTLDFEHPNETVETLPRYEAAATTTDAHEGKEEHMSDWEKEGSDDEGEYVKINVD</sequence>
<feature type="region of interest" description="Disordered" evidence="4">
    <location>
        <begin position="234"/>
        <end position="281"/>
    </location>
</feature>
<keyword evidence="1" id="KW-0346">Stress response</keyword>
<dbReference type="Pfam" id="PF00011">
    <property type="entry name" value="HSP20"/>
    <property type="match status" value="1"/>
</dbReference>
<dbReference type="Proteomes" id="UP001172681">
    <property type="component" value="Unassembled WGS sequence"/>
</dbReference>
<feature type="region of interest" description="Disordered" evidence="4">
    <location>
        <begin position="469"/>
        <end position="574"/>
    </location>
</feature>